<dbReference type="Proteomes" id="UP001160148">
    <property type="component" value="Unassembled WGS sequence"/>
</dbReference>
<sequence length="117" mass="14099">MEWSNEKVLTLIELYHSRPVLWDCKLKDYKDRNKRHDAFIEIAVSFGVEKDEIERKLKNLLCHLSREIKKEKDSVKSGGGTEEVYKSKWFAYESMLFLKDRNRPKEMTDTQVMKFFF</sequence>
<dbReference type="EMBL" id="CARXXK010000002">
    <property type="protein sequence ID" value="CAI6357851.1"/>
    <property type="molecule type" value="Genomic_DNA"/>
</dbReference>
<dbReference type="PANTHER" id="PTHR21505:SF8">
    <property type="entry name" value="DPT-YFP REPRESSOR BY OVEREXPRESSION, ISOFORM D-RELATED"/>
    <property type="match status" value="1"/>
</dbReference>
<organism evidence="3 4">
    <name type="scientific">Macrosiphum euphorbiae</name>
    <name type="common">potato aphid</name>
    <dbReference type="NCBI Taxonomy" id="13131"/>
    <lineage>
        <taxon>Eukaryota</taxon>
        <taxon>Metazoa</taxon>
        <taxon>Ecdysozoa</taxon>
        <taxon>Arthropoda</taxon>
        <taxon>Hexapoda</taxon>
        <taxon>Insecta</taxon>
        <taxon>Pterygota</taxon>
        <taxon>Neoptera</taxon>
        <taxon>Paraneoptera</taxon>
        <taxon>Hemiptera</taxon>
        <taxon>Sternorrhyncha</taxon>
        <taxon>Aphidomorpha</taxon>
        <taxon>Aphidoidea</taxon>
        <taxon>Aphididae</taxon>
        <taxon>Macrosiphini</taxon>
        <taxon>Macrosiphum</taxon>
    </lineage>
</organism>
<dbReference type="Pfam" id="PF10545">
    <property type="entry name" value="MADF_DNA_bdg"/>
    <property type="match status" value="1"/>
</dbReference>
<keyword evidence="4" id="KW-1185">Reference proteome</keyword>
<dbReference type="PROSITE" id="PS51029">
    <property type="entry name" value="MADF"/>
    <property type="match status" value="1"/>
</dbReference>
<evidence type="ECO:0000313" key="3">
    <source>
        <dbReference type="EMBL" id="CAI6369273.1"/>
    </source>
</evidence>
<evidence type="ECO:0000313" key="2">
    <source>
        <dbReference type="EMBL" id="CAI6357851.1"/>
    </source>
</evidence>
<name>A0AAV0XNF8_9HEMI</name>
<dbReference type="PANTHER" id="PTHR21505">
    <property type="entry name" value="MADF DOMAIN-CONTAINING PROTEIN-RELATED"/>
    <property type="match status" value="1"/>
</dbReference>
<dbReference type="InterPro" id="IPR006578">
    <property type="entry name" value="MADF-dom"/>
</dbReference>
<accession>A0AAV0XNF8</accession>
<evidence type="ECO:0000313" key="4">
    <source>
        <dbReference type="Proteomes" id="UP001160148"/>
    </source>
</evidence>
<proteinExistence type="predicted"/>
<dbReference type="EMBL" id="CARXXK010000005">
    <property type="protein sequence ID" value="CAI6369273.1"/>
    <property type="molecule type" value="Genomic_DNA"/>
</dbReference>
<feature type="domain" description="MADF" evidence="1">
    <location>
        <begin position="10"/>
        <end position="103"/>
    </location>
</feature>
<reference evidence="3 4" key="1">
    <citation type="submission" date="2023-01" db="EMBL/GenBank/DDBJ databases">
        <authorList>
            <person name="Whitehead M."/>
        </authorList>
    </citation>
    <scope>NUCLEOTIDE SEQUENCE [LARGE SCALE GENOMIC DNA]</scope>
</reference>
<dbReference type="SMART" id="SM00595">
    <property type="entry name" value="MADF"/>
    <property type="match status" value="1"/>
</dbReference>
<evidence type="ECO:0000259" key="1">
    <source>
        <dbReference type="PROSITE" id="PS51029"/>
    </source>
</evidence>
<comment type="caution">
    <text evidence="3">The sequence shown here is derived from an EMBL/GenBank/DDBJ whole genome shotgun (WGS) entry which is preliminary data.</text>
</comment>
<protein>
    <recommendedName>
        <fullName evidence="1">MADF domain-containing protein</fullName>
    </recommendedName>
</protein>
<gene>
    <name evidence="2" type="ORF">MEUPH1_LOCUS13434</name>
    <name evidence="3" type="ORF">MEUPH1_LOCUS23531</name>
</gene>
<dbReference type="AlphaFoldDB" id="A0AAV0XNF8"/>